<proteinExistence type="predicted"/>
<comment type="caution">
    <text evidence="1">The sequence shown here is derived from an EMBL/GenBank/DDBJ whole genome shotgun (WGS) entry which is preliminary data.</text>
</comment>
<protein>
    <submittedName>
        <fullName evidence="1">Uncharacterized protein</fullName>
    </submittedName>
</protein>
<reference evidence="1" key="1">
    <citation type="submission" date="2021-01" db="EMBL/GenBank/DDBJ databases">
        <title>Whole genome shotgun sequence of Cellulomonas chitinilytica NBRC 110799.</title>
        <authorList>
            <person name="Komaki H."/>
            <person name="Tamura T."/>
        </authorList>
    </citation>
    <scope>NUCLEOTIDE SEQUENCE</scope>
    <source>
        <strain evidence="1">NBRC 110799</strain>
    </source>
</reference>
<organism evidence="1 2">
    <name type="scientific">Cellulomonas chitinilytica</name>
    <dbReference type="NCBI Taxonomy" id="398759"/>
    <lineage>
        <taxon>Bacteria</taxon>
        <taxon>Bacillati</taxon>
        <taxon>Actinomycetota</taxon>
        <taxon>Actinomycetes</taxon>
        <taxon>Micrococcales</taxon>
        <taxon>Cellulomonadaceae</taxon>
        <taxon>Cellulomonas</taxon>
    </lineage>
</organism>
<evidence type="ECO:0000313" key="2">
    <source>
        <dbReference type="Proteomes" id="UP000632740"/>
    </source>
</evidence>
<dbReference type="AlphaFoldDB" id="A0A919P3N9"/>
<keyword evidence="2" id="KW-1185">Reference proteome</keyword>
<gene>
    <name evidence="1" type="ORF">Cch01nite_23990</name>
</gene>
<sequence>MAARAVPRSEPDGIYVQLTIDGELFTVTQRDDGASYDFTWDSGPRDSYGFTVARSDGAAMSTSDLERHARSFLAQVDPSTGFIGDPDS</sequence>
<accession>A0A919P3N9</accession>
<dbReference type="EMBL" id="BONK01000007">
    <property type="protein sequence ID" value="GIG21675.1"/>
    <property type="molecule type" value="Genomic_DNA"/>
</dbReference>
<dbReference type="Proteomes" id="UP000632740">
    <property type="component" value="Unassembled WGS sequence"/>
</dbReference>
<evidence type="ECO:0000313" key="1">
    <source>
        <dbReference type="EMBL" id="GIG21675.1"/>
    </source>
</evidence>
<name>A0A919P3N9_9CELL</name>